<reference evidence="10 11" key="1">
    <citation type="submission" date="2023-08" db="EMBL/GenBank/DDBJ databases">
        <title>Nocardioides seae sp. nov., a bacterium isolated from a soil.</title>
        <authorList>
            <person name="Wang X."/>
        </authorList>
    </citation>
    <scope>NUCLEOTIDE SEQUENCE [LARGE SCALE GENOMIC DNA]</scope>
    <source>
        <strain evidence="10 11">YZH12</strain>
    </source>
</reference>
<sequence length="489" mass="53278">MSDLVREHTDLDEDDVAWLQLLMADWQIVADLSFADLVMWLPDRDGRGFWSVAQMRPTTGPTALVDDVVGDFVEVGTRPLLDGALHHRALLREGDPEWRDDVPVRVETIPVQRNGRVIAIVGRNTNLLGVRTPSRLELSYLETAADLSRMIAGGQFPVPGQRSADADSPRVGDGFVRVETDGAVRYASPNALSVFRRLGHRGDLVGAHLADLTRSLVPPRRRPDEETLSAVLGGRAHRDTEIATDAVAIIVRAIPLRPYGEHVGALILLRDVTDLRRRDRELVTKDATIREIHHRVKNNLQTVAALLRLQARRIEEPAARSALGEAVRRVGSIALVHETLSQAVEEHVEFDQIVDRLVRMVTDVSAAGHRIRVRASGEFGALPSEVATPLAMVVTELLQNAVEHGFGALDDAEATGAVEVVAHREGGRLRVVVTDDGRGLPDGFDLAGSSGLGLTIVRTLVESELSGRLEHGPREGGAGSRFVVDVPVE</sequence>
<evidence type="ECO:0000256" key="8">
    <source>
        <dbReference type="ARBA" id="ARBA00023012"/>
    </source>
</evidence>
<dbReference type="SMART" id="SM00387">
    <property type="entry name" value="HATPase_c"/>
    <property type="match status" value="1"/>
</dbReference>
<comment type="catalytic activity">
    <reaction evidence="1">
        <text>ATP + protein L-histidine = ADP + protein N-phospho-L-histidine.</text>
        <dbReference type="EC" id="2.7.13.3"/>
    </reaction>
</comment>
<proteinExistence type="predicted"/>
<gene>
    <name evidence="10" type="ORF">RDV89_11550</name>
</gene>
<keyword evidence="5" id="KW-0547">Nucleotide-binding</keyword>
<dbReference type="InterPro" id="IPR011495">
    <property type="entry name" value="Sig_transdc_His_kin_sub2_dim/P"/>
</dbReference>
<dbReference type="PROSITE" id="PS50109">
    <property type="entry name" value="HIS_KIN"/>
    <property type="match status" value="1"/>
</dbReference>
<organism evidence="10 11">
    <name type="scientific">Nocardioides imazamoxiresistens</name>
    <dbReference type="NCBI Taxonomy" id="3231893"/>
    <lineage>
        <taxon>Bacteria</taxon>
        <taxon>Bacillati</taxon>
        <taxon>Actinomycetota</taxon>
        <taxon>Actinomycetes</taxon>
        <taxon>Propionibacteriales</taxon>
        <taxon>Nocardioidaceae</taxon>
        <taxon>Nocardioides</taxon>
    </lineage>
</organism>
<name>A0ABU3PXU7_9ACTN</name>
<dbReference type="EMBL" id="JAVYII010000005">
    <property type="protein sequence ID" value="MDT9593706.1"/>
    <property type="molecule type" value="Genomic_DNA"/>
</dbReference>
<dbReference type="InterPro" id="IPR013656">
    <property type="entry name" value="PAS_4"/>
</dbReference>
<evidence type="ECO:0000256" key="3">
    <source>
        <dbReference type="ARBA" id="ARBA00022553"/>
    </source>
</evidence>
<dbReference type="InterPro" id="IPR038424">
    <property type="entry name" value="H_kinase_PdtaS_GAF_sf"/>
</dbReference>
<evidence type="ECO:0000256" key="1">
    <source>
        <dbReference type="ARBA" id="ARBA00000085"/>
    </source>
</evidence>
<keyword evidence="7" id="KW-0067">ATP-binding</keyword>
<keyword evidence="4" id="KW-0808">Transferase</keyword>
<dbReference type="SUPFAM" id="SSF55874">
    <property type="entry name" value="ATPase domain of HSP90 chaperone/DNA topoisomerase II/histidine kinase"/>
    <property type="match status" value="1"/>
</dbReference>
<dbReference type="InterPro" id="IPR004358">
    <property type="entry name" value="Sig_transdc_His_kin-like_C"/>
</dbReference>
<evidence type="ECO:0000256" key="6">
    <source>
        <dbReference type="ARBA" id="ARBA00022777"/>
    </source>
</evidence>
<dbReference type="Gene3D" id="3.30.450.20">
    <property type="entry name" value="PAS domain"/>
    <property type="match status" value="1"/>
</dbReference>
<dbReference type="PRINTS" id="PR00344">
    <property type="entry name" value="BCTRLSENSOR"/>
</dbReference>
<dbReference type="PANTHER" id="PTHR41523">
    <property type="entry name" value="TWO-COMPONENT SYSTEM SENSOR PROTEIN"/>
    <property type="match status" value="1"/>
</dbReference>
<dbReference type="Pfam" id="PF08448">
    <property type="entry name" value="PAS_4"/>
    <property type="match status" value="1"/>
</dbReference>
<dbReference type="Gene3D" id="3.30.450.280">
    <property type="entry name" value="GAF domain"/>
    <property type="match status" value="1"/>
</dbReference>
<dbReference type="Pfam" id="PF02518">
    <property type="entry name" value="HATPase_c"/>
    <property type="match status" value="1"/>
</dbReference>
<dbReference type="Pfam" id="PF07568">
    <property type="entry name" value="HisKA_2"/>
    <property type="match status" value="1"/>
</dbReference>
<dbReference type="InterPro" id="IPR003594">
    <property type="entry name" value="HATPase_dom"/>
</dbReference>
<dbReference type="Gene3D" id="3.30.565.10">
    <property type="entry name" value="Histidine kinase-like ATPase, C-terminal domain"/>
    <property type="match status" value="1"/>
</dbReference>
<dbReference type="RefSeq" id="WP_315733623.1">
    <property type="nucleotide sequence ID" value="NZ_JAVYII010000005.1"/>
</dbReference>
<comment type="caution">
    <text evidence="10">The sequence shown here is derived from an EMBL/GenBank/DDBJ whole genome shotgun (WGS) entry which is preliminary data.</text>
</comment>
<dbReference type="InterPro" id="IPR035965">
    <property type="entry name" value="PAS-like_dom_sf"/>
</dbReference>
<dbReference type="InterPro" id="IPR022066">
    <property type="entry name" value="PdtaS_GAF"/>
</dbReference>
<keyword evidence="8" id="KW-0902">Two-component regulatory system</keyword>
<dbReference type="InterPro" id="IPR005467">
    <property type="entry name" value="His_kinase_dom"/>
</dbReference>
<keyword evidence="11" id="KW-1185">Reference proteome</keyword>
<evidence type="ECO:0000256" key="2">
    <source>
        <dbReference type="ARBA" id="ARBA00012438"/>
    </source>
</evidence>
<dbReference type="InterPro" id="IPR036890">
    <property type="entry name" value="HATPase_C_sf"/>
</dbReference>
<feature type="domain" description="Histidine kinase" evidence="9">
    <location>
        <begin position="291"/>
        <end position="489"/>
    </location>
</feature>
<accession>A0ABU3PXU7</accession>
<evidence type="ECO:0000259" key="9">
    <source>
        <dbReference type="PROSITE" id="PS50109"/>
    </source>
</evidence>
<dbReference type="Pfam" id="PF12282">
    <property type="entry name" value="GAF_PdtaS"/>
    <property type="match status" value="1"/>
</dbReference>
<keyword evidence="3" id="KW-0597">Phosphoprotein</keyword>
<evidence type="ECO:0000256" key="5">
    <source>
        <dbReference type="ARBA" id="ARBA00022741"/>
    </source>
</evidence>
<keyword evidence="6 10" id="KW-0418">Kinase</keyword>
<evidence type="ECO:0000313" key="10">
    <source>
        <dbReference type="EMBL" id="MDT9593706.1"/>
    </source>
</evidence>
<dbReference type="EC" id="2.7.13.3" evidence="2"/>
<dbReference type="GO" id="GO:0016301">
    <property type="term" value="F:kinase activity"/>
    <property type="evidence" value="ECO:0007669"/>
    <property type="project" value="UniProtKB-KW"/>
</dbReference>
<dbReference type="Proteomes" id="UP001268542">
    <property type="component" value="Unassembled WGS sequence"/>
</dbReference>
<evidence type="ECO:0000256" key="4">
    <source>
        <dbReference type="ARBA" id="ARBA00022679"/>
    </source>
</evidence>
<evidence type="ECO:0000256" key="7">
    <source>
        <dbReference type="ARBA" id="ARBA00022840"/>
    </source>
</evidence>
<dbReference type="PANTHER" id="PTHR41523:SF8">
    <property type="entry name" value="ETHYLENE RESPONSE SENSOR PROTEIN"/>
    <property type="match status" value="1"/>
</dbReference>
<protein>
    <recommendedName>
        <fullName evidence="2">histidine kinase</fullName>
        <ecNumber evidence="2">2.7.13.3</ecNumber>
    </recommendedName>
</protein>
<dbReference type="SUPFAM" id="SSF55785">
    <property type="entry name" value="PYP-like sensor domain (PAS domain)"/>
    <property type="match status" value="1"/>
</dbReference>
<evidence type="ECO:0000313" key="11">
    <source>
        <dbReference type="Proteomes" id="UP001268542"/>
    </source>
</evidence>